<dbReference type="EMBL" id="JACHMF010000001">
    <property type="protein sequence ID" value="MBB4694824.1"/>
    <property type="molecule type" value="Genomic_DNA"/>
</dbReference>
<dbReference type="RefSeq" id="WP_184953256.1">
    <property type="nucleotide sequence ID" value="NZ_BOMC01000069.1"/>
</dbReference>
<reference evidence="2 3" key="1">
    <citation type="submission" date="2020-08" db="EMBL/GenBank/DDBJ databases">
        <title>Sequencing the genomes of 1000 actinobacteria strains.</title>
        <authorList>
            <person name="Klenk H.-P."/>
        </authorList>
    </citation>
    <scope>NUCLEOTIDE SEQUENCE [LARGE SCALE GENOMIC DNA]</scope>
    <source>
        <strain evidence="2 3">DSM 45518</strain>
    </source>
</reference>
<proteinExistence type="predicted"/>
<evidence type="ECO:0000256" key="1">
    <source>
        <dbReference type="SAM" id="MobiDB-lite"/>
    </source>
</evidence>
<gene>
    <name evidence="2" type="ORF">BKA14_004972</name>
</gene>
<sequence length="164" mass="18082">MVIATVFLTIIAGTIGFMLAEQQQDTDRTSGGGALPSTEQTTSAAPAFTPPGPFCFEPARDTAKRDGFTSELWQVLKVHADRTNSMAWICTDRRGNLYYQSWTDVDQKFEQHKNGLFLPGVVKTDKGYEVTSPDGNTITVSPTQWTVSFADGRDKQVDKVRAID</sequence>
<organism evidence="2 3">
    <name type="scientific">Paractinoplanes abujensis</name>
    <dbReference type="NCBI Taxonomy" id="882441"/>
    <lineage>
        <taxon>Bacteria</taxon>
        <taxon>Bacillati</taxon>
        <taxon>Actinomycetota</taxon>
        <taxon>Actinomycetes</taxon>
        <taxon>Micromonosporales</taxon>
        <taxon>Micromonosporaceae</taxon>
        <taxon>Paractinoplanes</taxon>
    </lineage>
</organism>
<keyword evidence="3" id="KW-1185">Reference proteome</keyword>
<evidence type="ECO:0000313" key="2">
    <source>
        <dbReference type="EMBL" id="MBB4694824.1"/>
    </source>
</evidence>
<comment type="caution">
    <text evidence="2">The sequence shown here is derived from an EMBL/GenBank/DDBJ whole genome shotgun (WGS) entry which is preliminary data.</text>
</comment>
<evidence type="ECO:0000313" key="3">
    <source>
        <dbReference type="Proteomes" id="UP000542742"/>
    </source>
</evidence>
<protein>
    <submittedName>
        <fullName evidence="2">Uncharacterized protein</fullName>
    </submittedName>
</protein>
<feature type="region of interest" description="Disordered" evidence="1">
    <location>
        <begin position="26"/>
        <end position="52"/>
    </location>
</feature>
<accession>A0A7W7G3N0</accession>
<dbReference type="Proteomes" id="UP000542742">
    <property type="component" value="Unassembled WGS sequence"/>
</dbReference>
<dbReference type="AlphaFoldDB" id="A0A7W7G3N0"/>
<name>A0A7W7G3N0_9ACTN</name>